<keyword evidence="3" id="KW-1185">Reference proteome</keyword>
<dbReference type="KEGG" id="blq:L21SP5_00779"/>
<evidence type="ECO:0000313" key="3">
    <source>
        <dbReference type="Proteomes" id="UP000064893"/>
    </source>
</evidence>
<sequence>MQDYKKVPLTKSDIRTLKLQFRPGILFPLMLLVPGVVVVMTIANINPELFLIAGIDLTWLLIILVIGLTALMHFNMTKNYRADIKNKVKNVFLKPIQKLEEKRDFEAGSGTLYVGQEMNAFKTYYVIVDNVRHRIDEEVYKELDPNGEVAFHYAPVSNYLINIDRPE</sequence>
<gene>
    <name evidence="2" type="ORF">L21SP5_00779</name>
</gene>
<keyword evidence="1" id="KW-0812">Transmembrane</keyword>
<name>A0A0S2HWR8_9BACT</name>
<dbReference type="RefSeq" id="WP_057951997.1">
    <property type="nucleotide sequence ID" value="NZ_CP013118.1"/>
</dbReference>
<dbReference type="EMBL" id="CP013118">
    <property type="protein sequence ID" value="ALO14450.1"/>
    <property type="molecule type" value="Genomic_DNA"/>
</dbReference>
<evidence type="ECO:0000313" key="2">
    <source>
        <dbReference type="EMBL" id="ALO14450.1"/>
    </source>
</evidence>
<reference evidence="2 3" key="1">
    <citation type="submission" date="2015-11" db="EMBL/GenBank/DDBJ databases">
        <title>Description and complete genome sequence of a novel strain predominating in hypersaline microbial mats and representing a new family of the Bacteriodetes phylum.</title>
        <authorList>
            <person name="Spring S."/>
            <person name="Bunk B."/>
            <person name="Sproer C."/>
            <person name="Klenk H.-P."/>
        </authorList>
    </citation>
    <scope>NUCLEOTIDE SEQUENCE [LARGE SCALE GENOMIC DNA]</scope>
    <source>
        <strain evidence="2 3">L21-Spi-D4</strain>
    </source>
</reference>
<feature type="transmembrane region" description="Helical" evidence="1">
    <location>
        <begin position="49"/>
        <end position="71"/>
    </location>
</feature>
<dbReference type="Proteomes" id="UP000064893">
    <property type="component" value="Chromosome"/>
</dbReference>
<keyword evidence="1" id="KW-1133">Transmembrane helix</keyword>
<dbReference type="OrthoDB" id="1121342at2"/>
<dbReference type="AlphaFoldDB" id="A0A0S2HWR8"/>
<feature type="transmembrane region" description="Helical" evidence="1">
    <location>
        <begin position="21"/>
        <end position="43"/>
    </location>
</feature>
<evidence type="ECO:0000256" key="1">
    <source>
        <dbReference type="SAM" id="Phobius"/>
    </source>
</evidence>
<organism evidence="2 3">
    <name type="scientific">Salinivirga cyanobacteriivorans</name>
    <dbReference type="NCBI Taxonomy" id="1307839"/>
    <lineage>
        <taxon>Bacteria</taxon>
        <taxon>Pseudomonadati</taxon>
        <taxon>Bacteroidota</taxon>
        <taxon>Bacteroidia</taxon>
        <taxon>Bacteroidales</taxon>
        <taxon>Salinivirgaceae</taxon>
        <taxon>Salinivirga</taxon>
    </lineage>
</organism>
<dbReference type="STRING" id="1307839.L21SP5_00779"/>
<protein>
    <submittedName>
        <fullName evidence="2">Uncharacterized protein</fullName>
    </submittedName>
</protein>
<accession>A0A0S2HWR8</accession>
<proteinExistence type="predicted"/>
<keyword evidence="1" id="KW-0472">Membrane</keyword>